<comment type="similarity">
    <text evidence="2">Belongs to the GLE1 family.</text>
</comment>
<keyword evidence="5" id="KW-0653">Protein transport</keyword>
<dbReference type="InterPro" id="IPR012476">
    <property type="entry name" value="GLE1"/>
</dbReference>
<evidence type="ECO:0000256" key="8">
    <source>
        <dbReference type="ARBA" id="ARBA00023242"/>
    </source>
</evidence>
<evidence type="ECO:0000256" key="4">
    <source>
        <dbReference type="ARBA" id="ARBA00022816"/>
    </source>
</evidence>
<accession>A0A8H6C711</accession>
<dbReference type="Pfam" id="PF07817">
    <property type="entry name" value="GLE1"/>
    <property type="match status" value="1"/>
</dbReference>
<evidence type="ECO:0000256" key="2">
    <source>
        <dbReference type="ARBA" id="ARBA00011056"/>
    </source>
</evidence>
<dbReference type="GO" id="GO:0000822">
    <property type="term" value="F:inositol hexakisphosphate binding"/>
    <property type="evidence" value="ECO:0007669"/>
    <property type="project" value="TreeGrafter"/>
</dbReference>
<dbReference type="GO" id="GO:0016973">
    <property type="term" value="P:poly(A)+ mRNA export from nucleus"/>
    <property type="evidence" value="ECO:0007669"/>
    <property type="project" value="InterPro"/>
</dbReference>
<dbReference type="GO" id="GO:0031369">
    <property type="term" value="F:translation initiation factor binding"/>
    <property type="evidence" value="ECO:0007669"/>
    <property type="project" value="TreeGrafter"/>
</dbReference>
<keyword evidence="3" id="KW-0813">Transport</keyword>
<dbReference type="RefSeq" id="XP_037147229.1">
    <property type="nucleotide sequence ID" value="XM_037297519.1"/>
</dbReference>
<protein>
    <recommendedName>
        <fullName evidence="9">mRNA export factor GLE1</fullName>
    </recommendedName>
    <alternativeName>
        <fullName evidence="10">Nucleoporin GLE1</fullName>
    </alternativeName>
</protein>
<dbReference type="GeneID" id="59335022"/>
<dbReference type="AlphaFoldDB" id="A0A8H6C711"/>
<dbReference type="Proteomes" id="UP000593566">
    <property type="component" value="Unassembled WGS sequence"/>
</dbReference>
<dbReference type="PANTHER" id="PTHR12960:SF0">
    <property type="entry name" value="MRNA EXPORT FACTOR GLE1"/>
    <property type="match status" value="1"/>
</dbReference>
<reference evidence="12 13" key="1">
    <citation type="journal article" date="2020" name="Genomics">
        <title>Complete, high-quality genomes from long-read metagenomic sequencing of two wolf lichen thalli reveals enigmatic genome architecture.</title>
        <authorList>
            <person name="McKenzie S.K."/>
            <person name="Walston R.F."/>
            <person name="Allen J.L."/>
        </authorList>
    </citation>
    <scope>NUCLEOTIDE SEQUENCE [LARGE SCALE GENOMIC DNA]</scope>
    <source>
        <strain evidence="12">WasteWater1</strain>
    </source>
</reference>
<dbReference type="Gene3D" id="1.25.40.510">
    <property type="entry name" value="GLE1-like"/>
    <property type="match status" value="1"/>
</dbReference>
<name>A0A8H6C711_9LECA</name>
<organism evidence="12 13">
    <name type="scientific">Letharia lupina</name>
    <dbReference type="NCBI Taxonomy" id="560253"/>
    <lineage>
        <taxon>Eukaryota</taxon>
        <taxon>Fungi</taxon>
        <taxon>Dikarya</taxon>
        <taxon>Ascomycota</taxon>
        <taxon>Pezizomycotina</taxon>
        <taxon>Lecanoromycetes</taxon>
        <taxon>OSLEUM clade</taxon>
        <taxon>Lecanoromycetidae</taxon>
        <taxon>Lecanorales</taxon>
        <taxon>Lecanorineae</taxon>
        <taxon>Parmeliaceae</taxon>
        <taxon>Letharia</taxon>
    </lineage>
</organism>
<sequence length="529" mass="59647">MEIMTSPYKLAKDSPSRQLLWELGQLAISTQEGFYAHLDRESHEREALHQQALAAATAKHESVRRTAEQYRERLEAQIQAERKRRDDEEAKGLEKLRREKVEQEIAERKREVERAKTIELEEKRIAEVKRLEKEAADRKKAERERQDAETAKRQEEERKKAARQKDEAAAAEVRAREVAVAAQEARSAPVVQAPAPISAPAPPVQQSTPTTQPIQNTQSEAEHSRYLEIHRALKELRKFMTAQAKQNAQLKGAMGDMRREIRKSVGQLRDGKGANKVQLQTTIETLKKAATLAEPQVDITMFLASPPQVDDRNGPALLVYLLNIFAKAMIAQFINEAGVRPLIADNLGTVASHIFALDNFRWKGISLIDVLIAKFHVVCPVLFGIYGNERTLEGKHRLGWWREEGGGAFVPEQRHFERMTGLGAGFAGISLKNYEKARAQNPYPDKHYWTSLASITNVPPQEITQTHFVVLKGMIENFESKFLHFFGDAAIAALRLALIELPRRSPPSVAAKSLAGLVDVLKRDKKLIL</sequence>
<feature type="region of interest" description="Disordered" evidence="11">
    <location>
        <begin position="133"/>
        <end position="168"/>
    </location>
</feature>
<dbReference type="GO" id="GO:0005737">
    <property type="term" value="C:cytoplasm"/>
    <property type="evidence" value="ECO:0007669"/>
    <property type="project" value="TreeGrafter"/>
</dbReference>
<dbReference type="GO" id="GO:0005543">
    <property type="term" value="F:phospholipid binding"/>
    <property type="evidence" value="ECO:0007669"/>
    <property type="project" value="TreeGrafter"/>
</dbReference>
<evidence type="ECO:0000256" key="3">
    <source>
        <dbReference type="ARBA" id="ARBA00022448"/>
    </source>
</evidence>
<gene>
    <name evidence="12" type="ORF">HO133_006621</name>
</gene>
<evidence type="ECO:0000256" key="1">
    <source>
        <dbReference type="ARBA" id="ARBA00004567"/>
    </source>
</evidence>
<evidence type="ECO:0000256" key="10">
    <source>
        <dbReference type="ARBA" id="ARBA00029983"/>
    </source>
</evidence>
<keyword evidence="7" id="KW-0906">Nuclear pore complex</keyword>
<feature type="compositionally biased region" description="Low complexity" evidence="11">
    <location>
        <begin position="204"/>
        <end position="218"/>
    </location>
</feature>
<keyword evidence="6" id="KW-0811">Translocation</keyword>
<evidence type="ECO:0000313" key="13">
    <source>
        <dbReference type="Proteomes" id="UP000593566"/>
    </source>
</evidence>
<evidence type="ECO:0000256" key="5">
    <source>
        <dbReference type="ARBA" id="ARBA00022927"/>
    </source>
</evidence>
<feature type="region of interest" description="Disordered" evidence="11">
    <location>
        <begin position="194"/>
        <end position="222"/>
    </location>
</feature>
<dbReference type="InterPro" id="IPR038506">
    <property type="entry name" value="GLE1-like_sf"/>
</dbReference>
<comment type="caution">
    <text evidence="12">The sequence shown here is derived from an EMBL/GenBank/DDBJ whole genome shotgun (WGS) entry which is preliminary data.</text>
</comment>
<evidence type="ECO:0000256" key="6">
    <source>
        <dbReference type="ARBA" id="ARBA00023010"/>
    </source>
</evidence>
<keyword evidence="4" id="KW-0509">mRNA transport</keyword>
<dbReference type="GO" id="GO:0044614">
    <property type="term" value="C:nuclear pore cytoplasmic filaments"/>
    <property type="evidence" value="ECO:0007669"/>
    <property type="project" value="TreeGrafter"/>
</dbReference>
<keyword evidence="13" id="KW-1185">Reference proteome</keyword>
<dbReference type="GO" id="GO:0015031">
    <property type="term" value="P:protein transport"/>
    <property type="evidence" value="ECO:0007669"/>
    <property type="project" value="UniProtKB-KW"/>
</dbReference>
<dbReference type="PANTHER" id="PTHR12960">
    <property type="entry name" value="GLE-1-RELATED"/>
    <property type="match status" value="1"/>
</dbReference>
<evidence type="ECO:0000256" key="7">
    <source>
        <dbReference type="ARBA" id="ARBA00023132"/>
    </source>
</evidence>
<evidence type="ECO:0000313" key="12">
    <source>
        <dbReference type="EMBL" id="KAF6217794.1"/>
    </source>
</evidence>
<evidence type="ECO:0000256" key="11">
    <source>
        <dbReference type="SAM" id="MobiDB-lite"/>
    </source>
</evidence>
<evidence type="ECO:0000256" key="9">
    <source>
        <dbReference type="ARBA" id="ARBA00026227"/>
    </source>
</evidence>
<proteinExistence type="inferred from homology"/>
<keyword evidence="8" id="KW-0539">Nucleus</keyword>
<comment type="subcellular location">
    <subcellularLocation>
        <location evidence="1">Nucleus</location>
        <location evidence="1">Nuclear pore complex</location>
    </subcellularLocation>
</comment>
<dbReference type="EMBL" id="JACCJB010000025">
    <property type="protein sequence ID" value="KAF6217794.1"/>
    <property type="molecule type" value="Genomic_DNA"/>
</dbReference>